<dbReference type="Proteomes" id="UP000030902">
    <property type="component" value="Chromosome"/>
</dbReference>
<accession>A0A6S4GQW7</accession>
<evidence type="ECO:0000313" key="2">
    <source>
        <dbReference type="EMBL" id="AJA06440.1"/>
    </source>
</evidence>
<dbReference type="InterPro" id="IPR029464">
    <property type="entry name" value="HSDR_N"/>
</dbReference>
<dbReference type="CDD" id="cd18032">
    <property type="entry name" value="DEXHc_RE_I_III_res"/>
    <property type="match status" value="1"/>
</dbReference>
<dbReference type="PANTHER" id="PTHR47396">
    <property type="entry name" value="TYPE I RESTRICTION ENZYME ECOKI R PROTEIN"/>
    <property type="match status" value="1"/>
</dbReference>
<proteinExistence type="predicted"/>
<dbReference type="PANTHER" id="PTHR47396:SF1">
    <property type="entry name" value="ATP-DEPENDENT HELICASE IRC3-RELATED"/>
    <property type="match status" value="1"/>
</dbReference>
<dbReference type="Gene3D" id="3.40.50.300">
    <property type="entry name" value="P-loop containing nucleotide triphosphate hydrolases"/>
    <property type="match status" value="2"/>
</dbReference>
<dbReference type="Gene3D" id="3.90.1570.30">
    <property type="match status" value="1"/>
</dbReference>
<dbReference type="InterPro" id="IPR014001">
    <property type="entry name" value="Helicase_ATP-bd"/>
</dbReference>
<dbReference type="KEGG" id="sox:TM7x_01715"/>
<dbReference type="GO" id="GO:0004519">
    <property type="term" value="F:endonuclease activity"/>
    <property type="evidence" value="ECO:0007669"/>
    <property type="project" value="UniProtKB-KW"/>
</dbReference>
<keyword evidence="2" id="KW-0378">Hydrolase</keyword>
<dbReference type="InterPro" id="IPR050742">
    <property type="entry name" value="Helicase_Restrict-Modif_Enz"/>
</dbReference>
<keyword evidence="2" id="KW-0540">Nuclease</keyword>
<dbReference type="SMART" id="SM00487">
    <property type="entry name" value="DEXDc"/>
    <property type="match status" value="1"/>
</dbReference>
<dbReference type="InterPro" id="IPR027417">
    <property type="entry name" value="P-loop_NTPase"/>
</dbReference>
<gene>
    <name evidence="2" type="ORF">TM7x_01715</name>
</gene>
<dbReference type="Pfam" id="PF04851">
    <property type="entry name" value="ResIII"/>
    <property type="match status" value="1"/>
</dbReference>
<dbReference type="GO" id="GO:0003677">
    <property type="term" value="F:DNA binding"/>
    <property type="evidence" value="ECO:0007669"/>
    <property type="project" value="InterPro"/>
</dbReference>
<reference evidence="2 3" key="1">
    <citation type="journal article" date="2015" name="Proc. Natl. Acad. Sci. U.S.A.">
        <title>Cultivation of a human-associated TM7 phylotype reveals a reduced genome and epibiotic parasitic lifestyle.</title>
        <authorList>
            <person name="He X."/>
            <person name="McLean J.S."/>
            <person name="Edlund A."/>
            <person name="Yooseph S."/>
            <person name="Hall A.P."/>
            <person name="Liu S.Y."/>
            <person name="Dorrestein P.C."/>
            <person name="Esquenazi E."/>
            <person name="Hunter R.C."/>
            <person name="Cheng G."/>
            <person name="Nelson K.E."/>
            <person name="Lux R."/>
            <person name="Shi W."/>
        </authorList>
    </citation>
    <scope>NUCLEOTIDE SEQUENCE [LARGE SCALE GENOMIC DNA]</scope>
    <source>
        <strain evidence="2 3">TM7x</strain>
    </source>
</reference>
<dbReference type="Pfam" id="PF13588">
    <property type="entry name" value="HSDR_N_2"/>
    <property type="match status" value="1"/>
</dbReference>
<keyword evidence="2" id="KW-0255">Endonuclease</keyword>
<dbReference type="GO" id="GO:0005524">
    <property type="term" value="F:ATP binding"/>
    <property type="evidence" value="ECO:0007669"/>
    <property type="project" value="InterPro"/>
</dbReference>
<dbReference type="RefSeq" id="WP_039328081.1">
    <property type="nucleotide sequence ID" value="NZ_CP007496.1"/>
</dbReference>
<dbReference type="SUPFAM" id="SSF52540">
    <property type="entry name" value="P-loop containing nucleoside triphosphate hydrolases"/>
    <property type="match status" value="1"/>
</dbReference>
<feature type="domain" description="Helicase ATP-binding" evidence="1">
    <location>
        <begin position="197"/>
        <end position="352"/>
    </location>
</feature>
<evidence type="ECO:0000313" key="3">
    <source>
        <dbReference type="Proteomes" id="UP000030902"/>
    </source>
</evidence>
<dbReference type="InterPro" id="IPR006935">
    <property type="entry name" value="Helicase/UvrB_N"/>
</dbReference>
<dbReference type="GO" id="GO:0005829">
    <property type="term" value="C:cytosol"/>
    <property type="evidence" value="ECO:0007669"/>
    <property type="project" value="TreeGrafter"/>
</dbReference>
<dbReference type="PROSITE" id="PS51192">
    <property type="entry name" value="HELICASE_ATP_BIND_1"/>
    <property type="match status" value="1"/>
</dbReference>
<evidence type="ECO:0000259" key="1">
    <source>
        <dbReference type="PROSITE" id="PS51192"/>
    </source>
</evidence>
<keyword evidence="3" id="KW-1185">Reference proteome</keyword>
<organism evidence="2 3">
    <name type="scientific">Candidatus Nanosynbacter lyticus</name>
    <dbReference type="NCBI Taxonomy" id="2093824"/>
    <lineage>
        <taxon>Bacteria</taxon>
        <taxon>Candidatus Saccharimonadota</taxon>
        <taxon>Candidatus Saccharimonadia</taxon>
        <taxon>Candidatus Nanosynbacterales</taxon>
        <taxon>Candidatus Nanosynbacteraceae</taxon>
        <taxon>Candidatus Nanosynbacter</taxon>
    </lineage>
</organism>
<name>A0A6S4GQW7_9BACT</name>
<dbReference type="AlphaFoldDB" id="A0A6S4GQW7"/>
<dbReference type="GO" id="GO:0016787">
    <property type="term" value="F:hydrolase activity"/>
    <property type="evidence" value="ECO:0007669"/>
    <property type="project" value="InterPro"/>
</dbReference>
<protein>
    <submittedName>
        <fullName evidence="2">Restriction endonuclease subunit R</fullName>
    </submittedName>
</protein>
<sequence length="849" mass="97655">MAQKEAKARLKINMLLSDAGWRLLDNEDGPANVDVENKVDIENLGDDFENTRRGFVDYLLLGSNQKPIAVLEAKRESIPPLSAKEQARDYANSLHLRYVILSNGNTHYLWDMQFGNPEPISSFPTLSSLEDEKKWVSDVDALVNENISRTYIAESQMPEIKTHPDYINEDTRSEFIEKNKLKILRKYQVNAIKAVQKSAQNGNKRFLLEMATGTGKTLTCAAIIKLFLKTGNAQRILFLVDRIELENQAKKSFRQSIGKDYVVKVWKEDRDNWKTADIVISTVQSLLASSRYRDFSPNDFNLIISDEAHRSIGGNARAVFEYFTGYKIGLTATPKDFLKNTKQDENSEKEFERRELLDTYRTFGCESGQPTFRYDLKDGVNDPDGPFLVNPVILDARTNITSRLLADEGYAVHKIIDGEDVDENFGIRDFEKTFFNEETNRVFCETFMKYAAVDPLSKEIGKTIIFTVSQKHAEKIVQMLNQIAMEKFPGKYNSDFAIQITSNVRDAQQLSISFSENNLRGHTRWLSDYESSRTRVAVTVGMMTTGYDCSDLLNLVFMRPVFSPSDFIQMKGRGTRLHTFKYVDYENGEKVKTIKKENFRIIDFFAVCEYFEEKYDYNAPLVVPMSRQTQNTLVTPLLIDVDPPVIVVNRTVDLNENDSLSGIDETIVGKEGMRVDREMFRSFQDEVKSNEEFVKLYNNGNIDGALSYLKSEILGEDKPKFYMTPEKIRKIFNLDRRLDLREILDLIMNNKEPLTKAQYIQQKFNELISDKGLSETLVGELYNDAFELFDAYITDRRVSEAIDNRDYSLLAGFGSITIEQLKRLGIERVNQIISYIRDYINVEKLRVKD</sequence>
<dbReference type="EMBL" id="CP007496">
    <property type="protein sequence ID" value="AJA06440.1"/>
    <property type="molecule type" value="Genomic_DNA"/>
</dbReference>